<evidence type="ECO:0000313" key="2">
    <source>
        <dbReference type="Proteomes" id="UP000092154"/>
    </source>
</evidence>
<dbReference type="AlphaFoldDB" id="A0A1B7MG67"/>
<dbReference type="OrthoDB" id="2644149at2759"/>
<feature type="non-terminal residue" evidence="1">
    <location>
        <position position="201"/>
    </location>
</feature>
<proteinExistence type="predicted"/>
<accession>A0A1B7MG67</accession>
<dbReference type="EMBL" id="KV449337">
    <property type="protein sequence ID" value="OAX31579.1"/>
    <property type="molecule type" value="Genomic_DNA"/>
</dbReference>
<organism evidence="1 2">
    <name type="scientific">Rhizopogon vinicolor AM-OR11-026</name>
    <dbReference type="NCBI Taxonomy" id="1314800"/>
    <lineage>
        <taxon>Eukaryota</taxon>
        <taxon>Fungi</taxon>
        <taxon>Dikarya</taxon>
        <taxon>Basidiomycota</taxon>
        <taxon>Agaricomycotina</taxon>
        <taxon>Agaricomycetes</taxon>
        <taxon>Agaricomycetidae</taxon>
        <taxon>Boletales</taxon>
        <taxon>Suillineae</taxon>
        <taxon>Rhizopogonaceae</taxon>
        <taxon>Rhizopogon</taxon>
    </lineage>
</organism>
<protein>
    <submittedName>
        <fullName evidence="1">Uncharacterized protein</fullName>
    </submittedName>
</protein>
<keyword evidence="2" id="KW-1185">Reference proteome</keyword>
<name>A0A1B7MG67_9AGAM</name>
<dbReference type="Proteomes" id="UP000092154">
    <property type="component" value="Unassembled WGS sequence"/>
</dbReference>
<sequence length="201" mass="22401">MDDMDGESTKLRASLTSKIREILRDSSVHRVLKEGVIQPLILHKARLSNLSISGYEIQQAALIIAHAMVNPYYIEWDVDRYAEMIKIPQPNHHGTPSTDQERLQKYFPLAVFGRISTPATIVDKNGKLLMMYLPNILSSSRLDYVNSATKGLRSLLLGSIPTPSTTKGPWRSEGFIIPDGGGEFGAGRVTVSPAYFMQRLE</sequence>
<reference evidence="1 2" key="1">
    <citation type="submission" date="2016-06" db="EMBL/GenBank/DDBJ databases">
        <title>Comparative genomics of the ectomycorrhizal sister species Rhizopogon vinicolor and Rhizopogon vesiculosus (Basidiomycota: Boletales) reveals a divergence of the mating type B locus.</title>
        <authorList>
            <consortium name="DOE Joint Genome Institute"/>
            <person name="Mujic A.B."/>
            <person name="Kuo A."/>
            <person name="Tritt A."/>
            <person name="Lipzen A."/>
            <person name="Chen C."/>
            <person name="Johnson J."/>
            <person name="Sharma A."/>
            <person name="Barry K."/>
            <person name="Grigoriev I.V."/>
            <person name="Spatafora J.W."/>
        </authorList>
    </citation>
    <scope>NUCLEOTIDE SEQUENCE [LARGE SCALE GENOMIC DNA]</scope>
    <source>
        <strain evidence="1 2">AM-OR11-026</strain>
    </source>
</reference>
<evidence type="ECO:0000313" key="1">
    <source>
        <dbReference type="EMBL" id="OAX31579.1"/>
    </source>
</evidence>
<gene>
    <name evidence="1" type="ORF">K503DRAFT_787747</name>
</gene>
<dbReference type="InParanoid" id="A0A1B7MG67"/>